<evidence type="ECO:0000313" key="2">
    <source>
        <dbReference type="Proteomes" id="UP001476950"/>
    </source>
</evidence>
<reference evidence="1 2" key="1">
    <citation type="submission" date="2022-04" db="EMBL/GenBank/DDBJ databases">
        <title>Positive selection, recombination, and allopatry shape intraspecific diversity of widespread and dominant cyanobacteria.</title>
        <authorList>
            <person name="Wei J."/>
            <person name="Shu W."/>
            <person name="Hu C."/>
        </authorList>
    </citation>
    <scope>NUCLEOTIDE SEQUENCE [LARGE SCALE GENOMIC DNA]</scope>
    <source>
        <strain evidence="1 2">AS-A4</strain>
    </source>
</reference>
<dbReference type="EMBL" id="JAMPLM010000031">
    <property type="protein sequence ID" value="MEP1061307.1"/>
    <property type="molecule type" value="Genomic_DNA"/>
</dbReference>
<comment type="caution">
    <text evidence="1">The sequence shown here is derived from an EMBL/GenBank/DDBJ whole genome shotgun (WGS) entry which is preliminary data.</text>
</comment>
<keyword evidence="2" id="KW-1185">Reference proteome</keyword>
<protein>
    <submittedName>
        <fullName evidence="1">Uncharacterized protein</fullName>
    </submittedName>
</protein>
<sequence>MTILLLRCPVFSSNGINQDGTTRHRHQNSKHFDCSRQLVKHPKPQRISDTQPIIDWRRQKMPLVRIARSLQLRESWLRHPCMTIT</sequence>
<proteinExistence type="predicted"/>
<organism evidence="1 2">
    <name type="scientific">Stenomitos frigidus AS-A4</name>
    <dbReference type="NCBI Taxonomy" id="2933935"/>
    <lineage>
        <taxon>Bacteria</taxon>
        <taxon>Bacillati</taxon>
        <taxon>Cyanobacteriota</taxon>
        <taxon>Cyanophyceae</taxon>
        <taxon>Leptolyngbyales</taxon>
        <taxon>Leptolyngbyaceae</taxon>
        <taxon>Stenomitos</taxon>
    </lineage>
</organism>
<gene>
    <name evidence="1" type="ORF">NDI38_23015</name>
</gene>
<dbReference type="RefSeq" id="WP_190449406.1">
    <property type="nucleotide sequence ID" value="NZ_JAMPLM010000031.1"/>
</dbReference>
<dbReference type="Proteomes" id="UP001476950">
    <property type="component" value="Unassembled WGS sequence"/>
</dbReference>
<name>A0ABV0KQ93_9CYAN</name>
<accession>A0ABV0KQ93</accession>
<evidence type="ECO:0000313" key="1">
    <source>
        <dbReference type="EMBL" id="MEP1061307.1"/>
    </source>
</evidence>